<proteinExistence type="predicted"/>
<dbReference type="EMBL" id="HG994369">
    <property type="protein sequence ID" value="CAF1931550.1"/>
    <property type="molecule type" value="Genomic_DNA"/>
</dbReference>
<reference evidence="2" key="1">
    <citation type="submission" date="2021-01" db="EMBL/GenBank/DDBJ databases">
        <authorList>
            <consortium name="Genoscope - CEA"/>
            <person name="William W."/>
        </authorList>
    </citation>
    <scope>NUCLEOTIDE SEQUENCE</scope>
</reference>
<feature type="domain" description="DUF1985" evidence="1">
    <location>
        <begin position="11"/>
        <end position="108"/>
    </location>
</feature>
<sequence length="109" mass="12272">MPPQPTARSGSQNHEFWFTFGPDPLRFSLDEFRDVTGLNCGAFDVQDSEASESVPPMMWNKLFDTAVDKLTVLSVLRMLENEYLAVEKRLPLALIALVNGVLCPKEQRS</sequence>
<dbReference type="AlphaFoldDB" id="A0A816L6F5"/>
<dbReference type="Pfam" id="PF09331">
    <property type="entry name" value="DUF1985"/>
    <property type="match status" value="1"/>
</dbReference>
<evidence type="ECO:0000313" key="2">
    <source>
        <dbReference type="EMBL" id="CAF1931550.1"/>
    </source>
</evidence>
<gene>
    <name evidence="2" type="ORF">DARMORV10_C05P42060.1</name>
</gene>
<dbReference type="Proteomes" id="UP001295469">
    <property type="component" value="Chromosome C05"/>
</dbReference>
<evidence type="ECO:0000259" key="1">
    <source>
        <dbReference type="Pfam" id="PF09331"/>
    </source>
</evidence>
<name>A0A816L6F5_BRANA</name>
<accession>A0A816L6F5</accession>
<dbReference type="PANTHER" id="PTHR48449:SF1">
    <property type="entry name" value="DUF1985 DOMAIN-CONTAINING PROTEIN"/>
    <property type="match status" value="1"/>
</dbReference>
<dbReference type="InterPro" id="IPR015410">
    <property type="entry name" value="DUF1985"/>
</dbReference>
<dbReference type="PANTHER" id="PTHR48449">
    <property type="entry name" value="DUF1985 DOMAIN-CONTAINING PROTEIN"/>
    <property type="match status" value="1"/>
</dbReference>
<protein>
    <submittedName>
        <fullName evidence="2">(rape) hypothetical protein</fullName>
    </submittedName>
</protein>
<organism evidence="2">
    <name type="scientific">Brassica napus</name>
    <name type="common">Rape</name>
    <dbReference type="NCBI Taxonomy" id="3708"/>
    <lineage>
        <taxon>Eukaryota</taxon>
        <taxon>Viridiplantae</taxon>
        <taxon>Streptophyta</taxon>
        <taxon>Embryophyta</taxon>
        <taxon>Tracheophyta</taxon>
        <taxon>Spermatophyta</taxon>
        <taxon>Magnoliopsida</taxon>
        <taxon>eudicotyledons</taxon>
        <taxon>Gunneridae</taxon>
        <taxon>Pentapetalae</taxon>
        <taxon>rosids</taxon>
        <taxon>malvids</taxon>
        <taxon>Brassicales</taxon>
        <taxon>Brassicaceae</taxon>
        <taxon>Brassiceae</taxon>
        <taxon>Brassica</taxon>
    </lineage>
</organism>